<keyword evidence="3" id="KW-0812">Transmembrane</keyword>
<keyword evidence="1" id="KW-0175">Coiled coil</keyword>
<evidence type="ECO:0000256" key="1">
    <source>
        <dbReference type="SAM" id="Coils"/>
    </source>
</evidence>
<accession>A0A8H6X3R1</accession>
<dbReference type="EMBL" id="JACAZI010000029">
    <property type="protein sequence ID" value="KAF7333466.1"/>
    <property type="molecule type" value="Genomic_DNA"/>
</dbReference>
<sequence>MTDAGADGAGLTRLVTEFFTFGFVQTELFSPNPETEVFTVDGVTKTVVTNTASSTSVLTRDQTIATKVVPITVDAAAADAGTTIFLTDFVTLNFGGASTITTVINGAPATQILPPKTIVDNEFAVTVEPTGAHSNSGTATAVATAPLETVFNESSRSASNEPTHSAGATQPAAGNTQVPVGAIVGAILGSMLLFSLGAAVLFLHRRRAHRRGNGPRSLGSRTESAFIDLSISEEEMKPRPLILYDTEGALETSKSTFLVSPTSELGASASTRSDDQGSAAAMPKAAEVALANMADEVQALRNQVRRLEQERVGYGARPMFVNESPPQYAPG</sequence>
<dbReference type="AlphaFoldDB" id="A0A8H6X3R1"/>
<gene>
    <name evidence="4" type="ORF">MVEN_02362800</name>
</gene>
<feature type="transmembrane region" description="Helical" evidence="3">
    <location>
        <begin position="180"/>
        <end position="203"/>
    </location>
</feature>
<name>A0A8H6X3R1_9AGAR</name>
<keyword evidence="3" id="KW-1133">Transmembrane helix</keyword>
<keyword evidence="5" id="KW-1185">Reference proteome</keyword>
<comment type="caution">
    <text evidence="4">The sequence shown here is derived from an EMBL/GenBank/DDBJ whole genome shotgun (WGS) entry which is preliminary data.</text>
</comment>
<evidence type="ECO:0000313" key="5">
    <source>
        <dbReference type="Proteomes" id="UP000620124"/>
    </source>
</evidence>
<evidence type="ECO:0000313" key="4">
    <source>
        <dbReference type="EMBL" id="KAF7333466.1"/>
    </source>
</evidence>
<organism evidence="4 5">
    <name type="scientific">Mycena venus</name>
    <dbReference type="NCBI Taxonomy" id="2733690"/>
    <lineage>
        <taxon>Eukaryota</taxon>
        <taxon>Fungi</taxon>
        <taxon>Dikarya</taxon>
        <taxon>Basidiomycota</taxon>
        <taxon>Agaricomycotina</taxon>
        <taxon>Agaricomycetes</taxon>
        <taxon>Agaricomycetidae</taxon>
        <taxon>Agaricales</taxon>
        <taxon>Marasmiineae</taxon>
        <taxon>Mycenaceae</taxon>
        <taxon>Mycena</taxon>
    </lineage>
</organism>
<evidence type="ECO:0000256" key="3">
    <source>
        <dbReference type="SAM" id="Phobius"/>
    </source>
</evidence>
<evidence type="ECO:0000256" key="2">
    <source>
        <dbReference type="SAM" id="MobiDB-lite"/>
    </source>
</evidence>
<proteinExistence type="predicted"/>
<keyword evidence="3" id="KW-0472">Membrane</keyword>
<feature type="coiled-coil region" evidence="1">
    <location>
        <begin position="290"/>
        <end position="317"/>
    </location>
</feature>
<feature type="region of interest" description="Disordered" evidence="2">
    <location>
        <begin position="152"/>
        <end position="174"/>
    </location>
</feature>
<reference evidence="4" key="1">
    <citation type="submission" date="2020-05" db="EMBL/GenBank/DDBJ databases">
        <title>Mycena genomes resolve the evolution of fungal bioluminescence.</title>
        <authorList>
            <person name="Tsai I.J."/>
        </authorList>
    </citation>
    <scope>NUCLEOTIDE SEQUENCE</scope>
    <source>
        <strain evidence="4">CCC161011</strain>
    </source>
</reference>
<protein>
    <submittedName>
        <fullName evidence="4">Uncharacterized protein</fullName>
    </submittedName>
</protein>
<dbReference type="Proteomes" id="UP000620124">
    <property type="component" value="Unassembled WGS sequence"/>
</dbReference>